<evidence type="ECO:0000313" key="3">
    <source>
        <dbReference type="Proteomes" id="UP000190951"/>
    </source>
</evidence>
<dbReference type="KEGG" id="crw:CROST_016220"/>
<dbReference type="SMART" id="SM00530">
    <property type="entry name" value="HTH_XRE"/>
    <property type="match status" value="1"/>
</dbReference>
<dbReference type="Gene3D" id="1.10.260.40">
    <property type="entry name" value="lambda repressor-like DNA-binding domains"/>
    <property type="match status" value="1"/>
</dbReference>
<gene>
    <name evidence="2" type="ORF">CROST_016220</name>
</gene>
<dbReference type="InterPro" id="IPR050807">
    <property type="entry name" value="TransReg_Diox_bact_type"/>
</dbReference>
<dbReference type="SUPFAM" id="SSF47413">
    <property type="entry name" value="lambda repressor-like DNA-binding domains"/>
    <property type="match status" value="1"/>
</dbReference>
<keyword evidence="1" id="KW-0238">DNA-binding</keyword>
<dbReference type="PANTHER" id="PTHR46797:SF1">
    <property type="entry name" value="METHYLPHOSPHONATE SYNTHASE"/>
    <property type="match status" value="1"/>
</dbReference>
<accession>A0A1S8LD32</accession>
<sequence length="110" mass="12533">MEQNEIIKQLRNKSGLSLEELANKSGLSANMLWHLEKGDRVGTIETLKKLSSFYNVSLDYITNNSFRSTLIDDFISGLVRDGIIKDSTNIPPEIERQILDLIKLKIKNLK</sequence>
<dbReference type="CDD" id="cd00093">
    <property type="entry name" value="HTH_XRE"/>
    <property type="match status" value="1"/>
</dbReference>
<keyword evidence="3" id="KW-1185">Reference proteome</keyword>
<dbReference type="PANTHER" id="PTHR46797">
    <property type="entry name" value="HTH-TYPE TRANSCRIPTIONAL REGULATOR"/>
    <property type="match status" value="1"/>
</dbReference>
<dbReference type="GO" id="GO:0005829">
    <property type="term" value="C:cytosol"/>
    <property type="evidence" value="ECO:0007669"/>
    <property type="project" value="TreeGrafter"/>
</dbReference>
<dbReference type="InterPro" id="IPR010982">
    <property type="entry name" value="Lambda_DNA-bd_dom_sf"/>
</dbReference>
<protein>
    <submittedName>
        <fullName evidence="2">Uncharacterized protein</fullName>
    </submittedName>
</protein>
<dbReference type="RefSeq" id="WP_077835407.1">
    <property type="nucleotide sequence ID" value="NZ_CP096983.1"/>
</dbReference>
<dbReference type="Pfam" id="PF01381">
    <property type="entry name" value="HTH_3"/>
    <property type="match status" value="1"/>
</dbReference>
<reference evidence="2 3" key="1">
    <citation type="submission" date="2022-04" db="EMBL/GenBank/DDBJ databases">
        <title>Genome sequence of C. roseum typestrain.</title>
        <authorList>
            <person name="Poehlein A."/>
            <person name="Schoch T."/>
            <person name="Duerre P."/>
            <person name="Daniel R."/>
        </authorList>
    </citation>
    <scope>NUCLEOTIDE SEQUENCE [LARGE SCALE GENOMIC DNA]</scope>
    <source>
        <strain evidence="2 3">DSM 7320</strain>
    </source>
</reference>
<dbReference type="Proteomes" id="UP000190951">
    <property type="component" value="Chromosome"/>
</dbReference>
<dbReference type="GO" id="GO:0003677">
    <property type="term" value="F:DNA binding"/>
    <property type="evidence" value="ECO:0007669"/>
    <property type="project" value="UniProtKB-KW"/>
</dbReference>
<organism evidence="2 3">
    <name type="scientific">Clostridium felsineum</name>
    <dbReference type="NCBI Taxonomy" id="36839"/>
    <lineage>
        <taxon>Bacteria</taxon>
        <taxon>Bacillati</taxon>
        <taxon>Bacillota</taxon>
        <taxon>Clostridia</taxon>
        <taxon>Eubacteriales</taxon>
        <taxon>Clostridiaceae</taxon>
        <taxon>Clostridium</taxon>
    </lineage>
</organism>
<dbReference type="PROSITE" id="PS50943">
    <property type="entry name" value="HTH_CROC1"/>
    <property type="match status" value="1"/>
</dbReference>
<evidence type="ECO:0000313" key="2">
    <source>
        <dbReference type="EMBL" id="URZ10906.1"/>
    </source>
</evidence>
<dbReference type="EMBL" id="CP096983">
    <property type="protein sequence ID" value="URZ10906.1"/>
    <property type="molecule type" value="Genomic_DNA"/>
</dbReference>
<proteinExistence type="predicted"/>
<name>A0A1S8LD32_9CLOT</name>
<dbReference type="STRING" id="84029.CROST_10900"/>
<dbReference type="AlphaFoldDB" id="A0A1S8LD32"/>
<dbReference type="GO" id="GO:0003700">
    <property type="term" value="F:DNA-binding transcription factor activity"/>
    <property type="evidence" value="ECO:0007669"/>
    <property type="project" value="TreeGrafter"/>
</dbReference>
<dbReference type="InterPro" id="IPR001387">
    <property type="entry name" value="Cro/C1-type_HTH"/>
</dbReference>
<evidence type="ECO:0000256" key="1">
    <source>
        <dbReference type="ARBA" id="ARBA00023125"/>
    </source>
</evidence>